<feature type="compositionally biased region" description="Basic and acidic residues" evidence="1">
    <location>
        <begin position="72"/>
        <end position="105"/>
    </location>
</feature>
<feature type="region of interest" description="Disordered" evidence="1">
    <location>
        <begin position="56"/>
        <end position="200"/>
    </location>
</feature>
<comment type="caution">
    <text evidence="2">The sequence shown here is derived from an EMBL/GenBank/DDBJ whole genome shotgun (WGS) entry which is preliminary data.</text>
</comment>
<evidence type="ECO:0000313" key="2">
    <source>
        <dbReference type="EMBL" id="OJT08283.1"/>
    </source>
</evidence>
<protein>
    <submittedName>
        <fullName evidence="2">Uncharacterized protein</fullName>
    </submittedName>
</protein>
<feature type="region of interest" description="Disordered" evidence="1">
    <location>
        <begin position="1"/>
        <end position="35"/>
    </location>
</feature>
<dbReference type="OMA" id="WERPTKE"/>
<dbReference type="AlphaFoldDB" id="A0A1M2VL67"/>
<name>A0A1M2VL67_TRAPU</name>
<feature type="compositionally biased region" description="Basic residues" evidence="1">
    <location>
        <begin position="183"/>
        <end position="200"/>
    </location>
</feature>
<sequence length="200" mass="21228">MGSDAAGLRTQSPGEPLCPGSTTPPPVPYGSRFVKPPVEQPVAAGKLHPERARLLFREPHVPVRSLGPPVRSPDRGYQDSMRRDDRALPPRPIDDARLAPPRERSPPPPQNGHRPPNAKRGGSLLDRLTLDDDPPAHDGGSLRDRVAFPAHGGSEGGASAHAESMEVDLEGDDGGKGGGGRGMGRRRSGKPKRTRRNGAS</sequence>
<dbReference type="EMBL" id="MNAD01001066">
    <property type="protein sequence ID" value="OJT08283.1"/>
    <property type="molecule type" value="Genomic_DNA"/>
</dbReference>
<evidence type="ECO:0000313" key="3">
    <source>
        <dbReference type="Proteomes" id="UP000184267"/>
    </source>
</evidence>
<dbReference type="Proteomes" id="UP000184267">
    <property type="component" value="Unassembled WGS sequence"/>
</dbReference>
<reference evidence="2 3" key="1">
    <citation type="submission" date="2016-10" db="EMBL/GenBank/DDBJ databases">
        <title>Genome sequence of the basidiomycete white-rot fungus Trametes pubescens.</title>
        <authorList>
            <person name="Makela M.R."/>
            <person name="Granchi Z."/>
            <person name="Peng M."/>
            <person name="De Vries R.P."/>
            <person name="Grigoriev I."/>
            <person name="Riley R."/>
            <person name="Hilden K."/>
        </authorList>
    </citation>
    <scope>NUCLEOTIDE SEQUENCE [LARGE SCALE GENOMIC DNA]</scope>
    <source>
        <strain evidence="2 3">FBCC735</strain>
    </source>
</reference>
<accession>A0A1M2VL67</accession>
<dbReference type="STRING" id="154538.A0A1M2VL67"/>
<gene>
    <name evidence="2" type="ORF">TRAPUB_822</name>
</gene>
<feature type="compositionally biased region" description="Basic and acidic residues" evidence="1">
    <location>
        <begin position="128"/>
        <end position="146"/>
    </location>
</feature>
<proteinExistence type="predicted"/>
<dbReference type="OrthoDB" id="2751399at2759"/>
<keyword evidence="3" id="KW-1185">Reference proteome</keyword>
<organism evidence="2 3">
    <name type="scientific">Trametes pubescens</name>
    <name type="common">White-rot fungus</name>
    <dbReference type="NCBI Taxonomy" id="154538"/>
    <lineage>
        <taxon>Eukaryota</taxon>
        <taxon>Fungi</taxon>
        <taxon>Dikarya</taxon>
        <taxon>Basidiomycota</taxon>
        <taxon>Agaricomycotina</taxon>
        <taxon>Agaricomycetes</taxon>
        <taxon>Polyporales</taxon>
        <taxon>Polyporaceae</taxon>
        <taxon>Trametes</taxon>
    </lineage>
</organism>
<evidence type="ECO:0000256" key="1">
    <source>
        <dbReference type="SAM" id="MobiDB-lite"/>
    </source>
</evidence>